<evidence type="ECO:0000313" key="2">
    <source>
        <dbReference type="EMBL" id="NXH80929.1"/>
    </source>
</evidence>
<dbReference type="EMBL" id="VWZW01000881">
    <property type="protein sequence ID" value="NXH80929.1"/>
    <property type="molecule type" value="Genomic_DNA"/>
</dbReference>
<evidence type="ECO:0000313" key="3">
    <source>
        <dbReference type="Proteomes" id="UP000526889"/>
    </source>
</evidence>
<feature type="non-terminal residue" evidence="2">
    <location>
        <position position="258"/>
    </location>
</feature>
<reference evidence="2 3" key="1">
    <citation type="submission" date="2019-09" db="EMBL/GenBank/DDBJ databases">
        <title>Bird 10,000 Genomes (B10K) Project - Family phase.</title>
        <authorList>
            <person name="Zhang G."/>
        </authorList>
    </citation>
    <scope>NUCLEOTIDE SEQUENCE [LARGE SCALE GENOMIC DNA]</scope>
    <source>
        <strain evidence="2">B10K-DU-001-25</strain>
        <tissue evidence="2">Muscle</tissue>
    </source>
</reference>
<protein>
    <submittedName>
        <fullName evidence="2">ENV1 protein</fullName>
    </submittedName>
</protein>
<dbReference type="Pfam" id="PF00429">
    <property type="entry name" value="TLV_coat"/>
    <property type="match status" value="1"/>
</dbReference>
<dbReference type="InterPro" id="IPR018154">
    <property type="entry name" value="TLV/ENV_coat_polyprotein"/>
</dbReference>
<dbReference type="SUPFAM" id="SSF58069">
    <property type="entry name" value="Virus ectodomain"/>
    <property type="match status" value="1"/>
</dbReference>
<dbReference type="PANTHER" id="PTHR10424:SF82">
    <property type="entry name" value="ENVELOPE GLYCOPROTEIN-RELATED"/>
    <property type="match status" value="1"/>
</dbReference>
<keyword evidence="1" id="KW-1133">Transmembrane helix</keyword>
<keyword evidence="1" id="KW-0472">Membrane</keyword>
<gene>
    <name evidence="2" type="primary">Env1_1</name>
    <name evidence="2" type="ORF">EDOCOE_R15310</name>
</gene>
<dbReference type="PANTHER" id="PTHR10424">
    <property type="entry name" value="VIRAL ENVELOPE PROTEIN"/>
    <property type="match status" value="1"/>
</dbReference>
<accession>A0A7K9N1L0</accession>
<sequence>KQTLCSSLEVNITLGDNQWVIPSEGAEWICSKTGLTPCVSKIFDASREYCIQVAIIPRVLYHQDNAIYDHWDTETPYRVKRQPRTATTIATLLGTGTTGAGTEITSLIQQHQGFNSLRAAIDVHLERTEKSISALEKSLTSLSEVVLQNRREKDILSLQQGGVCAALGEECCFYADHTGVVQDNMAKLREGLEKRKKEREAQQGWYESWFSHSPWLTTLLSTIAGPLVLLILTLTFGLCILNKVIGFVKNQLEAAHLM</sequence>
<dbReference type="AlphaFoldDB" id="A0A7K9N1L0"/>
<name>A0A7K9N1L0_9CORV</name>
<proteinExistence type="predicted"/>
<organism evidence="2 3">
    <name type="scientific">Edolisoma coerulescens</name>
    <dbReference type="NCBI Taxonomy" id="2585810"/>
    <lineage>
        <taxon>Eukaryota</taxon>
        <taxon>Metazoa</taxon>
        <taxon>Chordata</taxon>
        <taxon>Craniata</taxon>
        <taxon>Vertebrata</taxon>
        <taxon>Euteleostomi</taxon>
        <taxon>Archelosauria</taxon>
        <taxon>Archosauria</taxon>
        <taxon>Dinosauria</taxon>
        <taxon>Saurischia</taxon>
        <taxon>Theropoda</taxon>
        <taxon>Coelurosauria</taxon>
        <taxon>Aves</taxon>
        <taxon>Neognathae</taxon>
        <taxon>Neoaves</taxon>
        <taxon>Telluraves</taxon>
        <taxon>Australaves</taxon>
        <taxon>Passeriformes</taxon>
        <taxon>Corvoidea</taxon>
        <taxon>Campephagidae</taxon>
        <taxon>Edolisoma</taxon>
    </lineage>
</organism>
<evidence type="ECO:0000256" key="1">
    <source>
        <dbReference type="SAM" id="Phobius"/>
    </source>
</evidence>
<feature type="transmembrane region" description="Helical" evidence="1">
    <location>
        <begin position="215"/>
        <end position="241"/>
    </location>
</feature>
<keyword evidence="3" id="KW-1185">Reference proteome</keyword>
<comment type="caution">
    <text evidence="2">The sequence shown here is derived from an EMBL/GenBank/DDBJ whole genome shotgun (WGS) entry which is preliminary data.</text>
</comment>
<dbReference type="Gene3D" id="1.10.287.210">
    <property type="match status" value="1"/>
</dbReference>
<dbReference type="Proteomes" id="UP000526889">
    <property type="component" value="Unassembled WGS sequence"/>
</dbReference>
<dbReference type="CDD" id="cd09851">
    <property type="entry name" value="HTLV-1-like_HR1-HR2"/>
    <property type="match status" value="1"/>
</dbReference>
<feature type="non-terminal residue" evidence="2">
    <location>
        <position position="1"/>
    </location>
</feature>
<keyword evidence="1" id="KW-0812">Transmembrane</keyword>